<proteinExistence type="predicted"/>
<sequence length="156" mass="18057">MAKTQIRKGFRPKQDGIVEYSAKKFEYSEDDSTTMTLNCYFRLLAYRDGFANLGDRITLKIRMYVGLELLKNFESVGIQEILEEAQAIVHKSWDSKNKQIRVLSREEYDKVGTACSIIHTLIEQSSLWDQASAYKAAEDRCIPNADKWEYVLITQD</sequence>
<keyword evidence="2" id="KW-1185">Reference proteome</keyword>
<dbReference type="OrthoDB" id="31265at10239"/>
<dbReference type="RefSeq" id="YP_009212999.1">
    <property type="nucleotide sequence ID" value="NC_028950.1"/>
</dbReference>
<dbReference type="KEGG" id="vg:26639591"/>
<evidence type="ECO:0000313" key="2">
    <source>
        <dbReference type="Proteomes" id="UP000203794"/>
    </source>
</evidence>
<reference evidence="1 2" key="1">
    <citation type="submission" date="2014-12" db="EMBL/GenBank/DDBJ databases">
        <title>Genome analysis of a novel jumbo phage RSL2 infecting the phytopathogen Ralstonia solanacearum.</title>
        <authorList>
            <person name="Kawasaki T."/>
            <person name="Fujie M."/>
            <person name="Chatchawankanphanich O."/>
            <person name="Ogata H."/>
            <person name="Yamada T."/>
        </authorList>
    </citation>
    <scope>NUCLEOTIDE SEQUENCE [LARGE SCALE GENOMIC DNA]</scope>
    <source>
        <strain evidence="1 2">RSL2</strain>
    </source>
</reference>
<dbReference type="Proteomes" id="UP000203794">
    <property type="component" value="Segment"/>
</dbReference>
<name>A0A0A8J9F1_9CAUD</name>
<protein>
    <submittedName>
        <fullName evidence="1">Uncharacterized protein</fullName>
    </submittedName>
</protein>
<evidence type="ECO:0000313" key="1">
    <source>
        <dbReference type="EMBL" id="BAQ02678.1"/>
    </source>
</evidence>
<accession>A0A0A8J9F1</accession>
<organism evidence="1 2">
    <name type="scientific">Ralstonia phage RSL2</name>
    <dbReference type="NCBI Taxonomy" id="1585840"/>
    <lineage>
        <taxon>Viruses</taxon>
        <taxon>Duplodnaviria</taxon>
        <taxon>Heunggongvirae</taxon>
        <taxon>Uroviricota</taxon>
        <taxon>Caudoviricetes</taxon>
        <taxon>Chimalliviridae</taxon>
        <taxon>Chiangmaivirus</taxon>
        <taxon>Chiangmaivirus RSL2</taxon>
    </lineage>
</organism>
<dbReference type="GeneID" id="26639591"/>
<dbReference type="EMBL" id="AP014693">
    <property type="protein sequence ID" value="BAQ02678.1"/>
    <property type="molecule type" value="Genomic_DNA"/>
</dbReference>